<dbReference type="EMBL" id="QOCR01000004">
    <property type="protein sequence ID" value="RHW49791.1"/>
    <property type="molecule type" value="Genomic_DNA"/>
</dbReference>
<dbReference type="NCBIfam" id="TIGR00486">
    <property type="entry name" value="YbgI_SA1388"/>
    <property type="match status" value="1"/>
</dbReference>
<organism evidence="6 7">
    <name type="scientific">Bombilactobacillus bombi</name>
    <dbReference type="NCBI Taxonomy" id="1303590"/>
    <lineage>
        <taxon>Bacteria</taxon>
        <taxon>Bacillati</taxon>
        <taxon>Bacillota</taxon>
        <taxon>Bacilli</taxon>
        <taxon>Lactobacillales</taxon>
        <taxon>Lactobacillaceae</taxon>
        <taxon>Bombilactobacillus</taxon>
    </lineage>
</organism>
<comment type="similarity">
    <text evidence="1">Belongs to the GTP cyclohydrolase I type 2/NIF3 family.</text>
</comment>
<dbReference type="InterPro" id="IPR036069">
    <property type="entry name" value="DUF34/NIF3_sf"/>
</dbReference>
<feature type="binding site" evidence="5">
    <location>
        <position position="104"/>
    </location>
    <ligand>
        <name>a divalent metal cation</name>
        <dbReference type="ChEBI" id="CHEBI:60240"/>
        <label>1</label>
    </ligand>
</feature>
<feature type="binding site" evidence="5">
    <location>
        <position position="66"/>
    </location>
    <ligand>
        <name>a divalent metal cation</name>
        <dbReference type="ChEBI" id="CHEBI:60240"/>
        <label>1</label>
    </ligand>
</feature>
<comment type="caution">
    <text evidence="6">The sequence shown here is derived from an EMBL/GenBank/DDBJ whole genome shotgun (WGS) entry which is preliminary data.</text>
</comment>
<dbReference type="FunFam" id="3.40.1390.30:FF:000001">
    <property type="entry name" value="GTP cyclohydrolase 1 type 2"/>
    <property type="match status" value="1"/>
</dbReference>
<dbReference type="GO" id="GO:0046872">
    <property type="term" value="F:metal ion binding"/>
    <property type="evidence" value="ECO:0007669"/>
    <property type="project" value="UniProtKB-KW"/>
</dbReference>
<evidence type="ECO:0000256" key="3">
    <source>
        <dbReference type="ARBA" id="ARBA00022112"/>
    </source>
</evidence>
<evidence type="ECO:0000313" key="7">
    <source>
        <dbReference type="Proteomes" id="UP000284109"/>
    </source>
</evidence>
<name>A0A3R6V8U3_9LACO</name>
<dbReference type="Pfam" id="PF01784">
    <property type="entry name" value="DUF34_NIF3"/>
    <property type="match status" value="1"/>
</dbReference>
<dbReference type="PANTHER" id="PTHR13799">
    <property type="entry name" value="NGG1 INTERACTING FACTOR 3"/>
    <property type="match status" value="1"/>
</dbReference>
<evidence type="ECO:0000256" key="4">
    <source>
        <dbReference type="ARBA" id="ARBA00022723"/>
    </source>
</evidence>
<evidence type="ECO:0000256" key="1">
    <source>
        <dbReference type="ARBA" id="ARBA00006964"/>
    </source>
</evidence>
<keyword evidence="4 5" id="KW-0479">Metal-binding</keyword>
<evidence type="ECO:0000313" key="6">
    <source>
        <dbReference type="EMBL" id="RHW49791.1"/>
    </source>
</evidence>
<dbReference type="Proteomes" id="UP000284109">
    <property type="component" value="Unassembled WGS sequence"/>
</dbReference>
<proteinExistence type="inferred from homology"/>
<gene>
    <name evidence="6" type="ORF">DS831_06400</name>
</gene>
<keyword evidence="7" id="KW-1185">Reference proteome</keyword>
<feature type="binding site" evidence="5">
    <location>
        <position position="227"/>
    </location>
    <ligand>
        <name>a divalent metal cation</name>
        <dbReference type="ChEBI" id="CHEBI:60240"/>
        <label>1</label>
    </ligand>
</feature>
<protein>
    <recommendedName>
        <fullName evidence="3">GTP cyclohydrolase 1 type 2 homolog</fullName>
    </recommendedName>
</protein>
<feature type="binding site" evidence="5">
    <location>
        <position position="224"/>
    </location>
    <ligand>
        <name>a divalent metal cation</name>
        <dbReference type="ChEBI" id="CHEBI:60240"/>
        <label>1</label>
    </ligand>
</feature>
<dbReference type="SUPFAM" id="SSF102705">
    <property type="entry name" value="NIF3 (NGG1p interacting factor 3)-like"/>
    <property type="match status" value="1"/>
</dbReference>
<evidence type="ECO:0000256" key="5">
    <source>
        <dbReference type="PIRSR" id="PIRSR602678-1"/>
    </source>
</evidence>
<dbReference type="OrthoDB" id="9792792at2"/>
<dbReference type="PANTHER" id="PTHR13799:SF14">
    <property type="entry name" value="GTP CYCLOHYDROLASE 1 TYPE 2 HOMOLOG"/>
    <property type="match status" value="1"/>
</dbReference>
<evidence type="ECO:0000256" key="2">
    <source>
        <dbReference type="ARBA" id="ARBA00011643"/>
    </source>
</evidence>
<accession>A0A3R6V8U3</accession>
<reference evidence="6 7" key="1">
    <citation type="submission" date="2018-07" db="EMBL/GenBank/DDBJ databases">
        <title>Genome sequences of six Lactobacillus spp. isolated from bumble bee guts.</title>
        <authorList>
            <person name="Motta E.V.S."/>
            <person name="Moran N.A."/>
        </authorList>
    </citation>
    <scope>NUCLEOTIDE SEQUENCE [LARGE SCALE GENOMIC DNA]</scope>
    <source>
        <strain evidence="6 7">BI-1.1</strain>
    </source>
</reference>
<dbReference type="InterPro" id="IPR002678">
    <property type="entry name" value="DUF34/NIF3"/>
</dbReference>
<dbReference type="RefSeq" id="WP_118901589.1">
    <property type="nucleotide sequence ID" value="NZ_QOCR01000004.1"/>
</dbReference>
<sequence length="264" mass="29589">MPNGYELVQKIEEYAPLSLKMQHDPTGLQLGNLNQPVRRVMTTLDVRPEVVQEAIEQKVDFIFAHHPVMFHPAHNLDTTNPQNQMYADLLSHQITVYAAHTNMDKAAKGMNDWLAQQLQLQQVQTFCLDQDKIPLGRWGTLSQAISVLELANKVKQQFALTGLRLISNNPQMLVQKIGIIGGDGGKFYPQALASGLDVLITGDVYYHTAHDMLAANLNVIDPGHHIEAIFIAETKSLLEQWSQANNWNLTVLASQSNTEPFKFI</sequence>
<dbReference type="GO" id="GO:0005737">
    <property type="term" value="C:cytoplasm"/>
    <property type="evidence" value="ECO:0007669"/>
    <property type="project" value="TreeGrafter"/>
</dbReference>
<dbReference type="Gene3D" id="3.40.1390.30">
    <property type="entry name" value="NIF3 (NGG1p interacting factor 3)-like"/>
    <property type="match status" value="2"/>
</dbReference>
<dbReference type="AlphaFoldDB" id="A0A3R6V8U3"/>
<feature type="binding site" evidence="5">
    <location>
        <position position="65"/>
    </location>
    <ligand>
        <name>a divalent metal cation</name>
        <dbReference type="ChEBI" id="CHEBI:60240"/>
        <label>1</label>
    </ligand>
</feature>
<comment type="subunit">
    <text evidence="2">Homohexamer.</text>
</comment>